<feature type="region of interest" description="Disordered" evidence="1">
    <location>
        <begin position="383"/>
        <end position="411"/>
    </location>
</feature>
<accession>A0AAJ0CN89</accession>
<feature type="region of interest" description="Disordered" evidence="1">
    <location>
        <begin position="142"/>
        <end position="225"/>
    </location>
</feature>
<comment type="caution">
    <text evidence="2">The sequence shown here is derived from an EMBL/GenBank/DDBJ whole genome shotgun (WGS) entry which is preliminary data.</text>
</comment>
<evidence type="ECO:0000256" key="1">
    <source>
        <dbReference type="SAM" id="MobiDB-lite"/>
    </source>
</evidence>
<gene>
    <name evidence="2" type="ORF">QQS21_007537</name>
</gene>
<proteinExistence type="predicted"/>
<evidence type="ECO:0000313" key="3">
    <source>
        <dbReference type="Proteomes" id="UP001251528"/>
    </source>
</evidence>
<organism evidence="2 3">
    <name type="scientific">Conoideocrella luteorostrata</name>
    <dbReference type="NCBI Taxonomy" id="1105319"/>
    <lineage>
        <taxon>Eukaryota</taxon>
        <taxon>Fungi</taxon>
        <taxon>Dikarya</taxon>
        <taxon>Ascomycota</taxon>
        <taxon>Pezizomycotina</taxon>
        <taxon>Sordariomycetes</taxon>
        <taxon>Hypocreomycetidae</taxon>
        <taxon>Hypocreales</taxon>
        <taxon>Clavicipitaceae</taxon>
        <taxon>Conoideocrella</taxon>
    </lineage>
</organism>
<dbReference type="AlphaFoldDB" id="A0AAJ0CN89"/>
<dbReference type="EMBL" id="JASWJB010000157">
    <property type="protein sequence ID" value="KAK2594739.1"/>
    <property type="molecule type" value="Genomic_DNA"/>
</dbReference>
<keyword evidence="3" id="KW-1185">Reference proteome</keyword>
<feature type="compositionally biased region" description="Acidic residues" evidence="1">
    <location>
        <begin position="594"/>
        <end position="614"/>
    </location>
</feature>
<protein>
    <submittedName>
        <fullName evidence="2">Uncharacterized protein</fullName>
    </submittedName>
</protein>
<feature type="compositionally biased region" description="Polar residues" evidence="1">
    <location>
        <begin position="166"/>
        <end position="184"/>
    </location>
</feature>
<sequence length="779" mass="87721">MSEQRSMPVGPLPEQNGIAQRAELLMSKCRELENDSDAMSALFVSWRRQWLSPKSPDYIFQDKLEAILSEAQTVRAELQAIQYERGTGIQQQNYVQRIGELCSQEMSLRQGFIATHSQQDEHFLATREKKVEKISERVKSLWPSNHIAGPPVSAREFLTPDESDSRNSPADRQPAETLTSSQTDDTGDAVQDTQIRPQSAIVVKPESSWAADRAPAESSTRKRKLMVTLKVPEKKPQEYPNKKRNNTQKRQYVCTVKKSHDYQEFPSIKEDHTIEFTELYRDGVIKSCCQTIQYPQCSGEFYILHCQRHNLLFRTRAASSINSHAKEEHGLRTWGDVAKQVREFGVRILNCTPALVKEYNAAALPYLMTGNWQNSKVARDEKKDTMAFQSQSRFPPAKRSSGGRPKTRRGIIPVTKPQVGKLYFACWKDRDYAAIVLPFGSFESIGLPGSIMRTGLLGKRRCSSHTRHPTTGEYMWSPGYEDGGILERHREFPIIYFDHDLFPDKASCCWIKAHDLTKFDPDDSSIPHHDAVREYIDQRGDEVFATETDANVSRSIEPSVPAMRNPLNQSPEIDNYFDGLCSSDDEMKHTLSSDSEDEDEDYCDEGDEDSEASETSETSNGENRGRRVFAQPIRSTERAGRQTSSPPIPPYPILPHLTPPRVFLGTKDDPIECDSSDEEGRNQVRRPMQTATNFSRPVKKESYVVATPTDSTTQTPAPINTQAKAGGGSFTHARSASTSAHIFSSAAASLELRDTLPHDVSLPAHSYAHDHSLSRSPED</sequence>
<feature type="region of interest" description="Disordered" evidence="1">
    <location>
        <begin position="548"/>
        <end position="668"/>
    </location>
</feature>
<evidence type="ECO:0000313" key="2">
    <source>
        <dbReference type="EMBL" id="KAK2594739.1"/>
    </source>
</evidence>
<reference evidence="2" key="1">
    <citation type="submission" date="2023-06" db="EMBL/GenBank/DDBJ databases">
        <title>Conoideocrella luteorostrata (Hypocreales: Clavicipitaceae), a potential biocontrol fungus for elongate hemlock scale in United States Christmas tree production areas.</title>
        <authorList>
            <person name="Barrett H."/>
            <person name="Lovett B."/>
            <person name="Macias A.M."/>
            <person name="Stajich J.E."/>
            <person name="Kasson M.T."/>
        </authorList>
    </citation>
    <scope>NUCLEOTIDE SEQUENCE</scope>
    <source>
        <strain evidence="2">ARSEF 14590</strain>
    </source>
</reference>
<feature type="region of interest" description="Disordered" evidence="1">
    <location>
        <begin position="707"/>
        <end position="738"/>
    </location>
</feature>
<dbReference type="Proteomes" id="UP001251528">
    <property type="component" value="Unassembled WGS sequence"/>
</dbReference>
<name>A0AAJ0CN89_9HYPO</name>
<feature type="compositionally biased region" description="Polar residues" evidence="1">
    <location>
        <begin position="708"/>
        <end position="723"/>
    </location>
</feature>